<dbReference type="STRING" id="1458307.OSB_21100"/>
<dbReference type="EMBL" id="CP012160">
    <property type="protein sequence ID" value="AKS46649.1"/>
    <property type="molecule type" value="Genomic_DNA"/>
</dbReference>
<evidence type="ECO:0000313" key="1">
    <source>
        <dbReference type="EMBL" id="AKS46649.1"/>
    </source>
</evidence>
<evidence type="ECO:0000313" key="2">
    <source>
        <dbReference type="Proteomes" id="UP000067444"/>
    </source>
</evidence>
<dbReference type="KEGG" id="otm:OSB_21100"/>
<name>A0A0K0Y6Q5_9RHOB</name>
<proteinExistence type="predicted"/>
<dbReference type="RefSeq" id="WP_158454116.1">
    <property type="nucleotide sequence ID" value="NZ_CP012160.1"/>
</dbReference>
<accession>A0A0K0Y6Q5</accession>
<protein>
    <submittedName>
        <fullName evidence="1">Uncharacterized protein</fullName>
    </submittedName>
</protein>
<organism evidence="1 2">
    <name type="scientific">Octadecabacter temperatus</name>
    <dbReference type="NCBI Taxonomy" id="1458307"/>
    <lineage>
        <taxon>Bacteria</taxon>
        <taxon>Pseudomonadati</taxon>
        <taxon>Pseudomonadota</taxon>
        <taxon>Alphaproteobacteria</taxon>
        <taxon>Rhodobacterales</taxon>
        <taxon>Roseobacteraceae</taxon>
        <taxon>Octadecabacter</taxon>
    </lineage>
</organism>
<dbReference type="Proteomes" id="UP000067444">
    <property type="component" value="Chromosome"/>
</dbReference>
<keyword evidence="2" id="KW-1185">Reference proteome</keyword>
<reference evidence="1 2" key="1">
    <citation type="journal article" date="2015" name="Genome Announc.">
        <title>Closed Genome Sequence of Octadecabacter temperatus SB1, the First Mesophilic Species of the Genus Octadecabacter.</title>
        <authorList>
            <person name="Voget S."/>
            <person name="Billerbeck S."/>
            <person name="Simon M."/>
            <person name="Daniel R."/>
        </authorList>
    </citation>
    <scope>NUCLEOTIDE SEQUENCE [LARGE SCALE GENOMIC DNA]</scope>
    <source>
        <strain evidence="1 2">SB1</strain>
    </source>
</reference>
<dbReference type="AlphaFoldDB" id="A0A0K0Y6Q5"/>
<gene>
    <name evidence="1" type="ORF">OSB_21100</name>
</gene>
<sequence>MSTTKPIDDAPKVVEYRIFNLPGHGRVRAPVTMTEESLIAALHADDPTVAFK</sequence>